<dbReference type="SUPFAM" id="SSF52283">
    <property type="entry name" value="Formate/glycerate dehydrogenase catalytic domain-like"/>
    <property type="match status" value="1"/>
</dbReference>
<dbReference type="OrthoDB" id="1141481at2"/>
<comment type="subunit">
    <text evidence="3">Monomer.</text>
</comment>
<dbReference type="SMART" id="SM01002">
    <property type="entry name" value="AlaDh_PNT_C"/>
    <property type="match status" value="1"/>
</dbReference>
<comment type="pathway">
    <text evidence="1">Amino-acid biosynthesis; L-lysine biosynthesis via AAA pathway; L-lysine from L-alpha-aminoadipate (fungal route): step 3/3.</text>
</comment>
<name>A0A142EJ56_9BACT</name>
<dbReference type="EMBL" id="CP012836">
    <property type="protein sequence ID" value="AMQ55161.1"/>
    <property type="molecule type" value="Genomic_DNA"/>
</dbReference>
<dbReference type="InterPro" id="IPR051168">
    <property type="entry name" value="AASS"/>
</dbReference>
<sequence>MKIGIIHEGKNPPDHRTPFTPQQLQQLSVQYEGQLEFIVQKSPIRSFSDEEYEQAGIQLVDDISEADVLFGIKEVPVQHLIPEKTYFFFSHTIKKQSKNRAMLQSILEKRIRLIDYEVLKDESGNRVVAFGFWAGVVGAYNAFWTYGKKTGLFDLKRAKECKDLSELAFELGQVQLPPIKIAITGSGRVGKGVLTIVEMMGLRGVNTHDFLHHYFEEPVYTVLSSSDFNRRKTDGGFDREEFYTYPERYESHFLKFAEQAELLIAAAFWNPGAPRLFEMDDINSPDFSISVIADITCDIDGSIPTTIKASSIAEPVYDIDRESGQILPPFGKQTSISVMAIDNLPCELPRESSSDFGVQLSEWVIPALLQEDAPILEKATITRDGDLTVEFIYLQDYILGRD</sequence>
<dbReference type="GO" id="GO:0005737">
    <property type="term" value="C:cytoplasm"/>
    <property type="evidence" value="ECO:0007669"/>
    <property type="project" value="TreeGrafter"/>
</dbReference>
<dbReference type="CDD" id="cd05199">
    <property type="entry name" value="SDH_like"/>
    <property type="match status" value="1"/>
</dbReference>
<organism evidence="16 17">
    <name type="scientific">Algoriphagus sanaruensis</name>
    <dbReference type="NCBI Taxonomy" id="1727163"/>
    <lineage>
        <taxon>Bacteria</taxon>
        <taxon>Pseudomonadati</taxon>
        <taxon>Bacteroidota</taxon>
        <taxon>Cytophagia</taxon>
        <taxon>Cytophagales</taxon>
        <taxon>Cyclobacteriaceae</taxon>
        <taxon>Algoriphagus</taxon>
    </lineage>
</organism>
<feature type="active site" description="Proton donor" evidence="12">
    <location>
        <position position="91"/>
    </location>
</feature>
<evidence type="ECO:0000256" key="2">
    <source>
        <dbReference type="ARBA" id="ARBA00005689"/>
    </source>
</evidence>
<evidence type="ECO:0000256" key="6">
    <source>
        <dbReference type="ARBA" id="ARBA00022605"/>
    </source>
</evidence>
<evidence type="ECO:0000259" key="15">
    <source>
        <dbReference type="SMART" id="SM01003"/>
    </source>
</evidence>
<dbReference type="STRING" id="1727163.AO498_02050"/>
<dbReference type="AlphaFoldDB" id="A0A142EJ56"/>
<dbReference type="InterPro" id="IPR036291">
    <property type="entry name" value="NAD(P)-bd_dom_sf"/>
</dbReference>
<dbReference type="SMART" id="SM01003">
    <property type="entry name" value="AlaDh_PNT_N"/>
    <property type="match status" value="1"/>
</dbReference>
<evidence type="ECO:0000256" key="8">
    <source>
        <dbReference type="ARBA" id="ARBA00023027"/>
    </source>
</evidence>
<dbReference type="UniPathway" id="UPA00033">
    <property type="reaction ID" value="UER00034"/>
</dbReference>
<feature type="binding site" evidence="13">
    <location>
        <position position="227"/>
    </location>
    <ligand>
        <name>NAD(+)</name>
        <dbReference type="ChEBI" id="CHEBI:57540"/>
    </ligand>
</feature>
<comment type="catalytic activity">
    <reaction evidence="11">
        <text>L-saccharopine + NAD(+) + H2O = L-lysine + 2-oxoglutarate + NADH + H(+)</text>
        <dbReference type="Rhea" id="RHEA:12440"/>
        <dbReference type="ChEBI" id="CHEBI:15377"/>
        <dbReference type="ChEBI" id="CHEBI:15378"/>
        <dbReference type="ChEBI" id="CHEBI:16810"/>
        <dbReference type="ChEBI" id="CHEBI:32551"/>
        <dbReference type="ChEBI" id="CHEBI:57540"/>
        <dbReference type="ChEBI" id="CHEBI:57945"/>
        <dbReference type="ChEBI" id="CHEBI:57951"/>
        <dbReference type="EC" id="1.5.1.7"/>
    </reaction>
</comment>
<evidence type="ECO:0000313" key="17">
    <source>
        <dbReference type="Proteomes" id="UP000073816"/>
    </source>
</evidence>
<feature type="active site" description="Proton acceptor" evidence="12">
    <location>
        <position position="73"/>
    </location>
</feature>
<evidence type="ECO:0000256" key="1">
    <source>
        <dbReference type="ARBA" id="ARBA00004884"/>
    </source>
</evidence>
<dbReference type="EC" id="1.5.1.7" evidence="4"/>
<evidence type="ECO:0000259" key="14">
    <source>
        <dbReference type="SMART" id="SM01002"/>
    </source>
</evidence>
<dbReference type="Gene3D" id="3.40.50.720">
    <property type="entry name" value="NAD(P)-binding Rossmann-like Domain"/>
    <property type="match status" value="2"/>
</dbReference>
<evidence type="ECO:0000256" key="7">
    <source>
        <dbReference type="ARBA" id="ARBA00023002"/>
    </source>
</evidence>
<feature type="domain" description="Alanine dehydrogenase/pyridine nucleotide transhydrogenase N-terminal" evidence="15">
    <location>
        <begin position="4"/>
        <end position="137"/>
    </location>
</feature>
<dbReference type="Proteomes" id="UP000073816">
    <property type="component" value="Chromosome"/>
</dbReference>
<feature type="domain" description="Alanine dehydrogenase/pyridine nucleotide transhydrogenase NAD(H)-binding" evidence="14">
    <location>
        <begin position="168"/>
        <end position="323"/>
    </location>
</feature>
<dbReference type="InterPro" id="IPR007698">
    <property type="entry name" value="AlaDH/PNT_NAD(H)-bd"/>
</dbReference>
<evidence type="ECO:0000256" key="3">
    <source>
        <dbReference type="ARBA" id="ARBA00011245"/>
    </source>
</evidence>
<evidence type="ECO:0000313" key="16">
    <source>
        <dbReference type="EMBL" id="AMQ55161.1"/>
    </source>
</evidence>
<dbReference type="Pfam" id="PF05222">
    <property type="entry name" value="AlaDh_PNT_N"/>
    <property type="match status" value="1"/>
</dbReference>
<dbReference type="RefSeq" id="WP_067543088.1">
    <property type="nucleotide sequence ID" value="NZ_CP012836.1"/>
</dbReference>
<reference evidence="17" key="1">
    <citation type="submission" date="2015-09" db="EMBL/GenBank/DDBJ databases">
        <title>Complete sequence of Algoriphagus sp. M8-2.</title>
        <authorList>
            <person name="Shintani M."/>
        </authorList>
    </citation>
    <scope>NUCLEOTIDE SEQUENCE [LARGE SCALE GENOMIC DNA]</scope>
    <source>
        <strain evidence="17">M8-2</strain>
    </source>
</reference>
<dbReference type="SUPFAM" id="SSF51735">
    <property type="entry name" value="NAD(P)-binding Rossmann-fold domains"/>
    <property type="match status" value="1"/>
</dbReference>
<dbReference type="InterPro" id="IPR007886">
    <property type="entry name" value="AlaDH/PNT_N"/>
</dbReference>
<dbReference type="GO" id="GO:0004754">
    <property type="term" value="F:saccharopine dehydrogenase (NAD+, L-lysine-forming) activity"/>
    <property type="evidence" value="ECO:0007669"/>
    <property type="project" value="UniProtKB-EC"/>
</dbReference>
<dbReference type="PATRIC" id="fig|1727163.4.peg.433"/>
<evidence type="ECO:0000256" key="11">
    <source>
        <dbReference type="ARBA" id="ARBA00047860"/>
    </source>
</evidence>
<accession>A0A142EJ56</accession>
<comment type="similarity">
    <text evidence="2">Belongs to the AlaDH/PNT family.</text>
</comment>
<keyword evidence="17" id="KW-1185">Reference proteome</keyword>
<dbReference type="KEGG" id="alm:AO498_02050"/>
<keyword evidence="7" id="KW-0560">Oxidoreductase</keyword>
<dbReference type="InterPro" id="IPR027281">
    <property type="entry name" value="Lys1"/>
</dbReference>
<dbReference type="GO" id="GO:0019878">
    <property type="term" value="P:lysine biosynthetic process via aminoadipic acid"/>
    <property type="evidence" value="ECO:0007669"/>
    <property type="project" value="UniProtKB-UniPathway"/>
</dbReference>
<evidence type="ECO:0000256" key="5">
    <source>
        <dbReference type="ARBA" id="ARBA00021221"/>
    </source>
</evidence>
<proteinExistence type="inferred from homology"/>
<keyword evidence="8 13" id="KW-0520">NAD</keyword>
<feature type="binding site" evidence="13">
    <location>
        <begin position="341"/>
        <end position="344"/>
    </location>
    <ligand>
        <name>NAD(+)</name>
        <dbReference type="ChEBI" id="CHEBI:57540"/>
    </ligand>
</feature>
<gene>
    <name evidence="16" type="ORF">AO498_02050</name>
</gene>
<protein>
    <recommendedName>
        <fullName evidence="5">Saccharopine dehydrogenase [NAD(+), L-lysine-forming]</fullName>
        <ecNumber evidence="4">1.5.1.7</ecNumber>
    </recommendedName>
    <alternativeName>
        <fullName evidence="10">Lysine--2-oxoglutarate reductase</fullName>
    </alternativeName>
</protein>
<reference evidence="16 17" key="2">
    <citation type="journal article" date="2016" name="Genome Announc.">
        <title>Complete Genome Sequence of Algoriphagus sp. Strain M8-2, Isolated from a Brackish Lake.</title>
        <authorList>
            <person name="Muraguchi Y."/>
            <person name="Kushimoto K."/>
            <person name="Ohtsubo Y."/>
            <person name="Suzuki T."/>
            <person name="Dohra H."/>
            <person name="Kimbara K."/>
            <person name="Shintani M."/>
        </authorList>
    </citation>
    <scope>NUCLEOTIDE SEQUENCE [LARGE SCALE GENOMIC DNA]</scope>
    <source>
        <strain evidence="16 17">M8-2</strain>
    </source>
</reference>
<evidence type="ECO:0000256" key="9">
    <source>
        <dbReference type="ARBA" id="ARBA00023157"/>
    </source>
</evidence>
<keyword evidence="6" id="KW-0028">Amino-acid biosynthesis</keyword>
<dbReference type="PIRSF" id="PIRSF018250">
    <property type="entry name" value="Saccharopine_DH_Lys"/>
    <property type="match status" value="1"/>
</dbReference>
<dbReference type="PANTHER" id="PTHR11133">
    <property type="entry name" value="SACCHAROPINE DEHYDROGENASE"/>
    <property type="match status" value="1"/>
</dbReference>
<evidence type="ECO:0000256" key="13">
    <source>
        <dbReference type="PIRSR" id="PIRSR018250-3"/>
    </source>
</evidence>
<dbReference type="PANTHER" id="PTHR11133:SF23">
    <property type="entry name" value="SACCHAROPINE DEHYDROGENASE [NAD(+), L-LYSINE-FORMING]"/>
    <property type="match status" value="1"/>
</dbReference>
<evidence type="ECO:0000256" key="10">
    <source>
        <dbReference type="ARBA" id="ARBA00033228"/>
    </source>
</evidence>
<keyword evidence="9" id="KW-1015">Disulfide bond</keyword>
<evidence type="ECO:0000256" key="12">
    <source>
        <dbReference type="PIRSR" id="PIRSR018250-1"/>
    </source>
</evidence>
<evidence type="ECO:0000256" key="4">
    <source>
        <dbReference type="ARBA" id="ARBA00012847"/>
    </source>
</evidence>